<gene>
    <name evidence="3" type="ORF">FC699_27765</name>
</gene>
<accession>A0A4U3AIT6</accession>
<evidence type="ECO:0000259" key="2">
    <source>
        <dbReference type="Pfam" id="PF00668"/>
    </source>
</evidence>
<dbReference type="GO" id="GO:0044550">
    <property type="term" value="P:secondary metabolite biosynthetic process"/>
    <property type="evidence" value="ECO:0007669"/>
    <property type="project" value="TreeGrafter"/>
</dbReference>
<keyword evidence="1" id="KW-0812">Transmembrane</keyword>
<feature type="non-terminal residue" evidence="3">
    <location>
        <position position="1"/>
    </location>
</feature>
<feature type="domain" description="Condensation" evidence="2">
    <location>
        <begin position="2"/>
        <end position="190"/>
    </location>
</feature>
<keyword evidence="1" id="KW-0472">Membrane</keyword>
<feature type="transmembrane region" description="Helical" evidence="1">
    <location>
        <begin position="56"/>
        <end position="75"/>
    </location>
</feature>
<organism evidence="3 4">
    <name type="scientific">Bacillus wiedmannii</name>
    <dbReference type="NCBI Taxonomy" id="1890302"/>
    <lineage>
        <taxon>Bacteria</taxon>
        <taxon>Bacillati</taxon>
        <taxon>Bacillota</taxon>
        <taxon>Bacilli</taxon>
        <taxon>Bacillales</taxon>
        <taxon>Bacillaceae</taxon>
        <taxon>Bacillus</taxon>
        <taxon>Bacillus cereus group</taxon>
    </lineage>
</organism>
<keyword evidence="1" id="KW-1133">Transmembrane helix</keyword>
<evidence type="ECO:0000313" key="3">
    <source>
        <dbReference type="EMBL" id="TKI88566.1"/>
    </source>
</evidence>
<dbReference type="Gene3D" id="3.30.559.30">
    <property type="entry name" value="Nonribosomal peptide synthetase, condensation domain"/>
    <property type="match status" value="1"/>
</dbReference>
<dbReference type="SUPFAM" id="SSF52777">
    <property type="entry name" value="CoA-dependent acyltransferases"/>
    <property type="match status" value="1"/>
</dbReference>
<dbReference type="PANTHER" id="PTHR45527">
    <property type="entry name" value="NONRIBOSOMAL PEPTIDE SYNTHETASE"/>
    <property type="match status" value="1"/>
</dbReference>
<dbReference type="GO" id="GO:0005829">
    <property type="term" value="C:cytosol"/>
    <property type="evidence" value="ECO:0007669"/>
    <property type="project" value="TreeGrafter"/>
</dbReference>
<dbReference type="AlphaFoldDB" id="A0A4U3AIT6"/>
<evidence type="ECO:0000313" key="4">
    <source>
        <dbReference type="Proteomes" id="UP000305222"/>
    </source>
</evidence>
<dbReference type="Proteomes" id="UP000305222">
    <property type="component" value="Unassembled WGS sequence"/>
</dbReference>
<dbReference type="GO" id="GO:0003824">
    <property type="term" value="F:catalytic activity"/>
    <property type="evidence" value="ECO:0007669"/>
    <property type="project" value="InterPro"/>
</dbReference>
<dbReference type="GO" id="GO:0043041">
    <property type="term" value="P:amino acid activation for nonribosomal peptide biosynthetic process"/>
    <property type="evidence" value="ECO:0007669"/>
    <property type="project" value="TreeGrafter"/>
</dbReference>
<protein>
    <submittedName>
        <fullName evidence="3">Non-ribosomal peptide synthetase</fullName>
    </submittedName>
</protein>
<dbReference type="GO" id="GO:0031177">
    <property type="term" value="F:phosphopantetheine binding"/>
    <property type="evidence" value="ECO:0007669"/>
    <property type="project" value="TreeGrafter"/>
</dbReference>
<feature type="non-terminal residue" evidence="3">
    <location>
        <position position="211"/>
    </location>
</feature>
<dbReference type="Pfam" id="PF00668">
    <property type="entry name" value="Condensation"/>
    <property type="match status" value="1"/>
</dbReference>
<comment type="caution">
    <text evidence="3">The sequence shown here is derived from an EMBL/GenBank/DDBJ whole genome shotgun (WGS) entry which is preliminary data.</text>
</comment>
<sequence length="211" mass="24831">EESYLTSKRFMKDKNFWNEKFSKLPIVKRKNEVDCVKANRKTYSLTNNQSDEIKQFATGINVSVYAFFVALYYIYLNKVNGQDDLIIGMPVLNRAGKNEKNIVGMLTSTMPFRHTVDSEMTVLDFIKGINRELVRCYYHQKYPYDVLVKDLELKKKGYGDLFDTCINYYNTKLPTEINGTPIENEEFYNRNQIYSIQLIIREWSRLGGFNL</sequence>
<dbReference type="InterPro" id="IPR001242">
    <property type="entry name" value="Condensation_dom"/>
</dbReference>
<proteinExistence type="predicted"/>
<evidence type="ECO:0000256" key="1">
    <source>
        <dbReference type="SAM" id="Phobius"/>
    </source>
</evidence>
<dbReference type="EMBL" id="SZON01002130">
    <property type="protein sequence ID" value="TKI88566.1"/>
    <property type="molecule type" value="Genomic_DNA"/>
</dbReference>
<reference evidence="3 4" key="1">
    <citation type="journal article" date="2019" name="Environ. Microbiol.">
        <title>An active ?-lactamase is a part of an orchestrated cell wall stress resistance network of Bacillus subtilis and related rhizosphere species.</title>
        <authorList>
            <person name="Bucher T."/>
            <person name="Keren-Paz A."/>
            <person name="Hausser J."/>
            <person name="Olender T."/>
            <person name="Cytryn E."/>
            <person name="Kolodkin-Gal I."/>
        </authorList>
    </citation>
    <scope>NUCLEOTIDE SEQUENCE [LARGE SCALE GENOMIC DNA]</scope>
    <source>
        <strain evidence="3 4">I5</strain>
    </source>
</reference>
<name>A0A4U3AIT6_9BACI</name>
<dbReference type="PANTHER" id="PTHR45527:SF1">
    <property type="entry name" value="FATTY ACID SYNTHASE"/>
    <property type="match status" value="1"/>
</dbReference>